<feature type="transmembrane region" description="Helical" evidence="2">
    <location>
        <begin position="362"/>
        <end position="384"/>
    </location>
</feature>
<gene>
    <name evidence="3" type="ORF">AWB79_03785</name>
</gene>
<keyword evidence="4" id="KW-1185">Reference proteome</keyword>
<dbReference type="Proteomes" id="UP000054851">
    <property type="component" value="Unassembled WGS sequence"/>
</dbReference>
<sequence length="494" mass="53548">MTESSGNTPGRDPDVPPRRRPQPKIVARFVAISWRDLALTFGPILLVCAIALYVAVRLIQPAPPNTLTIAAGPKGSSFWNSAQKYKTILARNRITLNVLETQGSLDNLTRLEDPKSNVDVGFVQGGLSKPGATHDNLESLGSVTYVPLAVFYRGATVVNRLSELKGKRLAIGAEGSGSRVLALTLLKANGIEPGGDTELLPLAGDDAAKALEAGQVDAVFLAGDSAQPPTMAKLLRTPGVRFMDFAQADAYARRFPYLTEIQLPMGAFDFARNLPPRPVHMIAPTAELVARDSLHPALSDLLIEAAREVHGRASLLQRANEFPAPLVHEFRISDDAERYYKSGKSFLYRTLPFWLASLADRVLVVLVPLIVVLIPGLRLVPGLYRWRVKSRIYRWYGALIAIEREAISGPDIAQRDALLDRIDAIETAVNGMKMPLAFADQFYVLREHIGFVRERLAHAPVAPGTPAGGATARTATQTDASGVASRADTEQGST</sequence>
<keyword evidence="2" id="KW-0472">Membrane</keyword>
<keyword evidence="2" id="KW-0812">Transmembrane</keyword>
<accession>A0A158BJT6</accession>
<evidence type="ECO:0000256" key="1">
    <source>
        <dbReference type="SAM" id="MobiDB-lite"/>
    </source>
</evidence>
<dbReference type="Gene3D" id="3.40.190.10">
    <property type="entry name" value="Periplasmic binding protein-like II"/>
    <property type="match status" value="2"/>
</dbReference>
<dbReference type="AlphaFoldDB" id="A0A158BJT6"/>
<reference evidence="3" key="1">
    <citation type="submission" date="2016-01" db="EMBL/GenBank/DDBJ databases">
        <authorList>
            <person name="Peeters C."/>
        </authorList>
    </citation>
    <scope>NUCLEOTIDE SEQUENCE</scope>
    <source>
        <strain evidence="3">LMG 29322</strain>
    </source>
</reference>
<protein>
    <submittedName>
        <fullName evidence="3">TRAP-type transport system periplasmic component-like protein</fullName>
    </submittedName>
</protein>
<dbReference type="OrthoDB" id="237270at2"/>
<keyword evidence="2" id="KW-1133">Transmembrane helix</keyword>
<dbReference type="SUPFAM" id="SSF53850">
    <property type="entry name" value="Periplasmic binding protein-like II"/>
    <property type="match status" value="1"/>
</dbReference>
<feature type="transmembrane region" description="Helical" evidence="2">
    <location>
        <begin position="37"/>
        <end position="56"/>
    </location>
</feature>
<dbReference type="PANTHER" id="PTHR42941">
    <property type="entry name" value="SLL1037 PROTEIN"/>
    <property type="match status" value="1"/>
</dbReference>
<dbReference type="PANTHER" id="PTHR42941:SF1">
    <property type="entry name" value="SLL1037 PROTEIN"/>
    <property type="match status" value="1"/>
</dbReference>
<evidence type="ECO:0000313" key="3">
    <source>
        <dbReference type="EMBL" id="SAK70324.1"/>
    </source>
</evidence>
<organism evidence="3 4">
    <name type="scientific">Caballeronia hypogeia</name>
    <dbReference type="NCBI Taxonomy" id="1777140"/>
    <lineage>
        <taxon>Bacteria</taxon>
        <taxon>Pseudomonadati</taxon>
        <taxon>Pseudomonadota</taxon>
        <taxon>Betaproteobacteria</taxon>
        <taxon>Burkholderiales</taxon>
        <taxon>Burkholderiaceae</taxon>
        <taxon>Caballeronia</taxon>
    </lineage>
</organism>
<evidence type="ECO:0000313" key="4">
    <source>
        <dbReference type="Proteomes" id="UP000054851"/>
    </source>
</evidence>
<evidence type="ECO:0000256" key="2">
    <source>
        <dbReference type="SAM" id="Phobius"/>
    </source>
</evidence>
<comment type="caution">
    <text evidence="3">The sequence shown here is derived from an EMBL/GenBank/DDBJ whole genome shotgun (WGS) entry which is preliminary data.</text>
</comment>
<dbReference type="Pfam" id="PF16868">
    <property type="entry name" value="NMT1_3"/>
    <property type="match status" value="1"/>
</dbReference>
<feature type="region of interest" description="Disordered" evidence="1">
    <location>
        <begin position="462"/>
        <end position="494"/>
    </location>
</feature>
<feature type="region of interest" description="Disordered" evidence="1">
    <location>
        <begin position="1"/>
        <end position="20"/>
    </location>
</feature>
<dbReference type="STRING" id="1777140.AWB79_03785"/>
<dbReference type="RefSeq" id="WP_061169079.1">
    <property type="nucleotide sequence ID" value="NZ_FCOA02000012.1"/>
</dbReference>
<feature type="compositionally biased region" description="Low complexity" evidence="1">
    <location>
        <begin position="462"/>
        <end position="480"/>
    </location>
</feature>
<dbReference type="InterPro" id="IPR011852">
    <property type="entry name" value="TRAP_TAXI"/>
</dbReference>
<name>A0A158BJT6_9BURK</name>
<proteinExistence type="predicted"/>
<dbReference type="EMBL" id="FCOA02000012">
    <property type="protein sequence ID" value="SAK70324.1"/>
    <property type="molecule type" value="Genomic_DNA"/>
</dbReference>